<dbReference type="Proteomes" id="UP000187209">
    <property type="component" value="Unassembled WGS sequence"/>
</dbReference>
<keyword evidence="1" id="KW-0175">Coiled coil</keyword>
<comment type="caution">
    <text evidence="3">The sequence shown here is derived from an EMBL/GenBank/DDBJ whole genome shotgun (WGS) entry which is preliminary data.</text>
</comment>
<reference evidence="3 4" key="1">
    <citation type="submission" date="2016-11" db="EMBL/GenBank/DDBJ databases">
        <title>The macronuclear genome of Stentor coeruleus: a giant cell with tiny introns.</title>
        <authorList>
            <person name="Slabodnick M."/>
            <person name="Ruby J.G."/>
            <person name="Reiff S.B."/>
            <person name="Swart E.C."/>
            <person name="Gosai S."/>
            <person name="Prabakaran S."/>
            <person name="Witkowska E."/>
            <person name="Larue G.E."/>
            <person name="Fisher S."/>
            <person name="Freeman R.M."/>
            <person name="Gunawardena J."/>
            <person name="Chu W."/>
            <person name="Stover N.A."/>
            <person name="Gregory B.D."/>
            <person name="Nowacki M."/>
            <person name="Derisi J."/>
            <person name="Roy S.W."/>
            <person name="Marshall W.F."/>
            <person name="Sood P."/>
        </authorList>
    </citation>
    <scope>NUCLEOTIDE SEQUENCE [LARGE SCALE GENOMIC DNA]</scope>
    <source>
        <strain evidence="3">WM001</strain>
    </source>
</reference>
<sequence length="533" mass="61631">MASTRGPIKALPFLETNLPNTSPTNKTNLKVPNLKFPLESQDILDAISQELKEKAANRDNNFKIPNDLGQSSDSKSHKRAKTAPNRKSWESALLLTSKYTIISPRELLYIESPNSKSKVKKYYNETCNYDDFKIISKTDSGLSINDSNMPINTKITDFSEGKNGNNSVESKIGVMKSDEIKIEELYKMNRHSLDELLDRSNMLFIHRKLSVCKEKSILCESQENGKIKTLRKEILNLKKVQFELKAENLDCNRKLQEKINEIETERGKVAEESKILEKEAIDKLKKYDELQNENINYQNIIKTLQIKLSDAQEQIINFSNIISSFEKENSFLKSRASLFPYFFDESPPNTQRSNTTPSSDLNHCLSTINSIEEIQVPNFSSEDFQDIKYYINKTSELEKTLIETQQKYDKLINKLKIQKRKCLEITKSAKIDKGKWEKEKIELICKNKELISIIEANIQSDKEIYKLDDNEKSIFRRRLIEQMQGNKSKLLKLKSGVVEAEDLKVMELKVLVNWLTKERDDMKDKLLASLVLK</sequence>
<evidence type="ECO:0000256" key="1">
    <source>
        <dbReference type="SAM" id="Coils"/>
    </source>
</evidence>
<accession>A0A1R2AXN6</accession>
<organism evidence="3 4">
    <name type="scientific">Stentor coeruleus</name>
    <dbReference type="NCBI Taxonomy" id="5963"/>
    <lineage>
        <taxon>Eukaryota</taxon>
        <taxon>Sar</taxon>
        <taxon>Alveolata</taxon>
        <taxon>Ciliophora</taxon>
        <taxon>Postciliodesmatophora</taxon>
        <taxon>Heterotrichea</taxon>
        <taxon>Heterotrichida</taxon>
        <taxon>Stentoridae</taxon>
        <taxon>Stentor</taxon>
    </lineage>
</organism>
<dbReference type="EMBL" id="MPUH01001220">
    <property type="protein sequence ID" value="OMJ69262.1"/>
    <property type="molecule type" value="Genomic_DNA"/>
</dbReference>
<gene>
    <name evidence="3" type="ORF">SteCoe_33063</name>
</gene>
<evidence type="ECO:0000256" key="2">
    <source>
        <dbReference type="SAM" id="MobiDB-lite"/>
    </source>
</evidence>
<protein>
    <submittedName>
        <fullName evidence="3">Uncharacterized protein</fullName>
    </submittedName>
</protein>
<feature type="region of interest" description="Disordered" evidence="2">
    <location>
        <begin position="56"/>
        <end position="85"/>
    </location>
</feature>
<keyword evidence="4" id="KW-1185">Reference proteome</keyword>
<feature type="coiled-coil region" evidence="1">
    <location>
        <begin position="252"/>
        <end position="314"/>
    </location>
</feature>
<name>A0A1R2AXN6_9CILI</name>
<evidence type="ECO:0000313" key="4">
    <source>
        <dbReference type="Proteomes" id="UP000187209"/>
    </source>
</evidence>
<evidence type="ECO:0000313" key="3">
    <source>
        <dbReference type="EMBL" id="OMJ69262.1"/>
    </source>
</evidence>
<proteinExistence type="predicted"/>
<dbReference type="AlphaFoldDB" id="A0A1R2AXN6"/>
<feature type="coiled-coil region" evidence="1">
    <location>
        <begin position="394"/>
        <end position="421"/>
    </location>
</feature>